<evidence type="ECO:0008006" key="3">
    <source>
        <dbReference type="Google" id="ProtNLM"/>
    </source>
</evidence>
<evidence type="ECO:0000313" key="1">
    <source>
        <dbReference type="EMBL" id="VVC75964.1"/>
    </source>
</evidence>
<accession>A0A5E4PGG6</accession>
<name>A0A5E4PGG6_9COXI</name>
<sequence length="138" mass="16383">MKLEEQVISLDLARKLHDLGVRSESLFRWHDPLNDNDWEPTALKKAYIEKHDYNPENYPAYTVAELGEMLPVCIQDYYWLEIHKIARNKYDGFIIKYVNDSFYSIFITANKKEADARCLTLVYLIENNYVKVEDLNDK</sequence>
<dbReference type="Proteomes" id="UP000324194">
    <property type="component" value="Chromosome 1"/>
</dbReference>
<dbReference type="AlphaFoldDB" id="A0A5E4PGG6"/>
<proteinExistence type="predicted"/>
<dbReference type="RefSeq" id="WP_148339226.1">
    <property type="nucleotide sequence ID" value="NZ_LR699119.1"/>
</dbReference>
<dbReference type="EMBL" id="LR699119">
    <property type="protein sequence ID" value="VVC75964.1"/>
    <property type="molecule type" value="Genomic_DNA"/>
</dbReference>
<reference evidence="1 2" key="1">
    <citation type="submission" date="2019-08" db="EMBL/GenBank/DDBJ databases">
        <authorList>
            <person name="Guy L."/>
        </authorList>
    </citation>
    <scope>NUCLEOTIDE SEQUENCE [LARGE SCALE GENOMIC DNA]</scope>
    <source>
        <strain evidence="1 2">SGT-108</strain>
    </source>
</reference>
<organism evidence="1 2">
    <name type="scientific">Aquicella siphonis</name>
    <dbReference type="NCBI Taxonomy" id="254247"/>
    <lineage>
        <taxon>Bacteria</taxon>
        <taxon>Pseudomonadati</taxon>
        <taxon>Pseudomonadota</taxon>
        <taxon>Gammaproteobacteria</taxon>
        <taxon>Legionellales</taxon>
        <taxon>Coxiellaceae</taxon>
        <taxon>Aquicella</taxon>
    </lineage>
</organism>
<protein>
    <recommendedName>
        <fullName evidence="3">Phage ABA sandwich domain-containing protein</fullName>
    </recommendedName>
</protein>
<evidence type="ECO:0000313" key="2">
    <source>
        <dbReference type="Proteomes" id="UP000324194"/>
    </source>
</evidence>
<dbReference type="KEGG" id="asip:AQUSIP_12650"/>
<keyword evidence="2" id="KW-1185">Reference proteome</keyword>
<dbReference type="OrthoDB" id="9798761at2"/>
<gene>
    <name evidence="1" type="ORF">AQUSIP_12650</name>
</gene>